<proteinExistence type="predicted"/>
<feature type="region of interest" description="Disordered" evidence="1">
    <location>
        <begin position="198"/>
        <end position="217"/>
    </location>
</feature>
<evidence type="ECO:0000313" key="4">
    <source>
        <dbReference type="Proteomes" id="UP000284842"/>
    </source>
</evidence>
<reference evidence="3 4" key="1">
    <citation type="journal article" date="2018" name="Evol. Lett.">
        <title>Horizontal gene cluster transfer increased hallucinogenic mushroom diversity.</title>
        <authorList>
            <person name="Reynolds H.T."/>
            <person name="Vijayakumar V."/>
            <person name="Gluck-Thaler E."/>
            <person name="Korotkin H.B."/>
            <person name="Matheny P.B."/>
            <person name="Slot J.C."/>
        </authorList>
    </citation>
    <scope>NUCLEOTIDE SEQUENCE [LARGE SCALE GENOMIC DNA]</scope>
    <source>
        <strain evidence="3 4">2629</strain>
    </source>
</reference>
<dbReference type="OrthoDB" id="272077at2759"/>
<keyword evidence="2" id="KW-0472">Membrane</keyword>
<dbReference type="Proteomes" id="UP000284842">
    <property type="component" value="Unassembled WGS sequence"/>
</dbReference>
<feature type="transmembrane region" description="Helical" evidence="2">
    <location>
        <begin position="132"/>
        <end position="154"/>
    </location>
</feature>
<dbReference type="InParanoid" id="A0A409YIK6"/>
<organism evidence="3 4">
    <name type="scientific">Panaeolus cyanescens</name>
    <dbReference type="NCBI Taxonomy" id="181874"/>
    <lineage>
        <taxon>Eukaryota</taxon>
        <taxon>Fungi</taxon>
        <taxon>Dikarya</taxon>
        <taxon>Basidiomycota</taxon>
        <taxon>Agaricomycotina</taxon>
        <taxon>Agaricomycetes</taxon>
        <taxon>Agaricomycetidae</taxon>
        <taxon>Agaricales</taxon>
        <taxon>Agaricineae</taxon>
        <taxon>Galeropsidaceae</taxon>
        <taxon>Panaeolus</taxon>
    </lineage>
</organism>
<evidence type="ECO:0000256" key="1">
    <source>
        <dbReference type="SAM" id="MobiDB-lite"/>
    </source>
</evidence>
<keyword evidence="2" id="KW-0812">Transmembrane</keyword>
<keyword evidence="4" id="KW-1185">Reference proteome</keyword>
<keyword evidence="2" id="KW-1133">Transmembrane helix</keyword>
<accession>A0A409YIK6</accession>
<feature type="non-terminal residue" evidence="3">
    <location>
        <position position="1"/>
    </location>
</feature>
<sequence>PSLSHLLQALPAILSPTDDPHLKIAWVRDVLFLVEKTVRDPPGPASDPIVARLDKDIRDEGLKRAVDVALGVVLEMAGSGERMAKSNSSGGSCRASALEKEQLESEGFVINTAVYTSAVKIVSCCEPTKMEISVVMMLVLLGGFFMAMGTISVFRDVCWRHRAARQANRRQSHSLEDGEIFVVDLPFTNQHAYPRLPHPHAPENRVHLAPGRASNNGRERHVNVSVTHVDDDTHDF</sequence>
<dbReference type="AlphaFoldDB" id="A0A409YIK6"/>
<comment type="caution">
    <text evidence="3">The sequence shown here is derived from an EMBL/GenBank/DDBJ whole genome shotgun (WGS) entry which is preliminary data.</text>
</comment>
<gene>
    <name evidence="3" type="ORF">CVT24_002237</name>
</gene>
<evidence type="ECO:0000313" key="3">
    <source>
        <dbReference type="EMBL" id="PPR02824.1"/>
    </source>
</evidence>
<protein>
    <submittedName>
        <fullName evidence="3">Uncharacterized protein</fullName>
    </submittedName>
</protein>
<dbReference type="EMBL" id="NHTK01001141">
    <property type="protein sequence ID" value="PPR02824.1"/>
    <property type="molecule type" value="Genomic_DNA"/>
</dbReference>
<name>A0A409YIK6_9AGAR</name>
<evidence type="ECO:0000256" key="2">
    <source>
        <dbReference type="SAM" id="Phobius"/>
    </source>
</evidence>